<comment type="caution">
    <text evidence="1">The sequence shown here is derived from an EMBL/GenBank/DDBJ whole genome shotgun (WGS) entry which is preliminary data.</text>
</comment>
<dbReference type="Proteomes" id="UP000011524">
    <property type="component" value="Unassembled WGS sequence"/>
</dbReference>
<organism evidence="1 2">
    <name type="scientific">Haloarcula japonica (strain ATCC 49778 / DSM 6131 / JCM 7785 / NBRC 101032 / NCIMB 13157 / TR-1)</name>
    <dbReference type="NCBI Taxonomy" id="1227453"/>
    <lineage>
        <taxon>Archaea</taxon>
        <taxon>Methanobacteriati</taxon>
        <taxon>Methanobacteriota</taxon>
        <taxon>Stenosarchaea group</taxon>
        <taxon>Halobacteria</taxon>
        <taxon>Halobacteriales</taxon>
        <taxon>Haloarculaceae</taxon>
        <taxon>Haloarcula</taxon>
    </lineage>
</organism>
<evidence type="ECO:0000313" key="2">
    <source>
        <dbReference type="Proteomes" id="UP000011524"/>
    </source>
</evidence>
<reference evidence="1 2" key="1">
    <citation type="journal article" date="2014" name="PLoS Genet.">
        <title>Phylogenetically driven sequencing of extremely halophilic archaea reveals strategies for static and dynamic osmo-response.</title>
        <authorList>
            <person name="Becker E.A."/>
            <person name="Seitzer P.M."/>
            <person name="Tritt A."/>
            <person name="Larsen D."/>
            <person name="Krusor M."/>
            <person name="Yao A.I."/>
            <person name="Wu D."/>
            <person name="Madern D."/>
            <person name="Eisen J.A."/>
            <person name="Darling A.E."/>
            <person name="Facciotti M.T."/>
        </authorList>
    </citation>
    <scope>NUCLEOTIDE SEQUENCE [LARGE SCALE GENOMIC DNA]</scope>
    <source>
        <strain evidence="2">ATCC 49778 / DSM 6131 / JCM 7785 / NBRC 101032 / NCIMB 13157 / TR-1</strain>
    </source>
</reference>
<name>M0L3X6_HALJT</name>
<dbReference type="AlphaFoldDB" id="M0L3X6"/>
<keyword evidence="2" id="KW-1185">Reference proteome</keyword>
<dbReference type="EMBL" id="AOLY01000040">
    <property type="protein sequence ID" value="EMA28246.1"/>
    <property type="molecule type" value="Genomic_DNA"/>
</dbReference>
<gene>
    <name evidence="1" type="ORF">C444_17177</name>
</gene>
<evidence type="ECO:0000313" key="1">
    <source>
        <dbReference type="EMBL" id="EMA28246.1"/>
    </source>
</evidence>
<protein>
    <submittedName>
        <fullName evidence="1">Uncharacterized protein</fullName>
    </submittedName>
</protein>
<sequence>MFRILVPEPISIGEAIEPTIDNRISNVLFGYLCSLTSIFVQIQAVNGFESVALRISDVLLFLELTSFV</sequence>
<accession>M0L3X6</accession>
<proteinExistence type="predicted"/>